<gene>
    <name evidence="3" type="ORF">OC680_01830</name>
</gene>
<sequence length="195" mass="22690">MTQTKNIKKNFNLIKLAGNILFHISNLVLLYMILVSLGNFFLPEKITMKIFPFTFCNVASNSMWPTMKANDIVIVKAMSPEQCIKLKQSNKGEKNGDIIVFKVNPHDYPTYFTDILYKNHNAQTQRVIHRVIDNNQEKKYLQTQGDNNEAMCLFEKKIPYQNILYKHLLTIPNEYLKIISFILLLGFIISIIFLP</sequence>
<keyword evidence="1" id="KW-1133">Transmembrane helix</keyword>
<dbReference type="Pfam" id="PF10502">
    <property type="entry name" value="Peptidase_S26"/>
    <property type="match status" value="1"/>
</dbReference>
<dbReference type="CDD" id="cd06530">
    <property type="entry name" value="S26_SPase_I"/>
    <property type="match status" value="1"/>
</dbReference>
<evidence type="ECO:0000313" key="3">
    <source>
        <dbReference type="EMBL" id="MDO8168213.1"/>
    </source>
</evidence>
<feature type="transmembrane region" description="Helical" evidence="1">
    <location>
        <begin position="175"/>
        <end position="194"/>
    </location>
</feature>
<protein>
    <submittedName>
        <fullName evidence="3">S26 family signal peptidase</fullName>
    </submittedName>
</protein>
<reference evidence="3 4" key="1">
    <citation type="journal article" date="2023" name="Int. J. Syst. Evol. Microbiol.">
        <title>The observation of taxonomic boundaries for the 16SrII and 16SrXXV phytoplasmas using genome-based delimitation.</title>
        <authorList>
            <person name="Rodrigues Jardim B."/>
            <person name="Tran-Nguyen L.T.T."/>
            <person name="Gambley C."/>
            <person name="Al-Sadi A.M."/>
            <person name="Al-Subhi A.M."/>
            <person name="Foissac X."/>
            <person name="Salar P."/>
            <person name="Cai H."/>
            <person name="Yang J.Y."/>
            <person name="Davis R."/>
            <person name="Jones L."/>
            <person name="Rodoni B."/>
            <person name="Constable F.E."/>
        </authorList>
    </citation>
    <scope>NUCLEOTIDE SEQUENCE [LARGE SCALE GENOMIC DNA]</scope>
    <source>
        <strain evidence="3">BAWM-155c</strain>
    </source>
</reference>
<keyword evidence="4" id="KW-1185">Reference proteome</keyword>
<dbReference type="InterPro" id="IPR019533">
    <property type="entry name" value="Peptidase_S26"/>
</dbReference>
<evidence type="ECO:0000313" key="4">
    <source>
        <dbReference type="Proteomes" id="UP001172036"/>
    </source>
</evidence>
<evidence type="ECO:0000259" key="2">
    <source>
        <dbReference type="Pfam" id="PF10502"/>
    </source>
</evidence>
<dbReference type="RefSeq" id="WP_304515418.1">
    <property type="nucleotide sequence ID" value="NZ_JAOSID010000008.1"/>
</dbReference>
<keyword evidence="1" id="KW-0472">Membrane</keyword>
<feature type="transmembrane region" description="Helical" evidence="1">
    <location>
        <begin position="20"/>
        <end position="42"/>
    </location>
</feature>
<evidence type="ECO:0000256" key="1">
    <source>
        <dbReference type="SAM" id="Phobius"/>
    </source>
</evidence>
<comment type="caution">
    <text evidence="3">The sequence shown here is derived from an EMBL/GenBank/DDBJ whole genome shotgun (WGS) entry which is preliminary data.</text>
</comment>
<name>A0ABT9DDV6_9MOLU</name>
<dbReference type="InterPro" id="IPR036286">
    <property type="entry name" value="LexA/Signal_pep-like_sf"/>
</dbReference>
<feature type="domain" description="Peptidase S26" evidence="2">
    <location>
        <begin position="46"/>
        <end position="132"/>
    </location>
</feature>
<keyword evidence="1" id="KW-0812">Transmembrane</keyword>
<dbReference type="Gene3D" id="2.10.109.10">
    <property type="entry name" value="Umud Fragment, subunit A"/>
    <property type="match status" value="1"/>
</dbReference>
<accession>A0ABT9DDV6</accession>
<proteinExistence type="predicted"/>
<dbReference type="SUPFAM" id="SSF51306">
    <property type="entry name" value="LexA/Signal peptidase"/>
    <property type="match status" value="1"/>
</dbReference>
<organism evidence="3 4">
    <name type="scientific">Candidatus Phytoplasma melaleucae</name>
    <dbReference type="NCBI Taxonomy" id="2982630"/>
    <lineage>
        <taxon>Bacteria</taxon>
        <taxon>Bacillati</taxon>
        <taxon>Mycoplasmatota</taxon>
        <taxon>Mollicutes</taxon>
        <taxon>Acholeplasmatales</taxon>
        <taxon>Acholeplasmataceae</taxon>
        <taxon>Candidatus Phytoplasma</taxon>
    </lineage>
</organism>
<dbReference type="Proteomes" id="UP001172036">
    <property type="component" value="Unassembled WGS sequence"/>
</dbReference>
<dbReference type="EMBL" id="JAOSID010000008">
    <property type="protein sequence ID" value="MDO8168213.1"/>
    <property type="molecule type" value="Genomic_DNA"/>
</dbReference>